<dbReference type="AlphaFoldDB" id="A0AAE3VNH1"/>
<sequence>MNRKFGLNSYSLYDEQSELLESAIGFAGGYKDKVDSPAFLEMARASEKIYLIKTHGPPLADDPAIYIVRDGRAAVASYAHYLSKVEGYPVDIPQVIAGDVGFGSWSGHFYTWDPVNRPNTVLTTYETMLEDVDLWASQVEGLLGASANQADIPAFDELKERFPFFYRVGGNEPGIAEIQPYLDEFDRLHGDLMKELGYY</sequence>
<name>A0AAE3VNH1_9HYPH</name>
<dbReference type="InterPro" id="IPR027417">
    <property type="entry name" value="P-loop_NTPase"/>
</dbReference>
<dbReference type="EMBL" id="JAUSUL010000002">
    <property type="protein sequence ID" value="MDQ0315153.1"/>
    <property type="molecule type" value="Genomic_DNA"/>
</dbReference>
<protein>
    <recommendedName>
        <fullName evidence="1">Sulfotransferase domain-containing protein</fullName>
    </recommendedName>
</protein>
<evidence type="ECO:0000313" key="3">
    <source>
        <dbReference type="Proteomes" id="UP001229244"/>
    </source>
</evidence>
<dbReference type="GO" id="GO:0008146">
    <property type="term" value="F:sulfotransferase activity"/>
    <property type="evidence" value="ECO:0007669"/>
    <property type="project" value="InterPro"/>
</dbReference>
<dbReference type="SUPFAM" id="SSF52540">
    <property type="entry name" value="P-loop containing nucleoside triphosphate hydrolases"/>
    <property type="match status" value="1"/>
</dbReference>
<dbReference type="Proteomes" id="UP001229244">
    <property type="component" value="Unassembled WGS sequence"/>
</dbReference>
<dbReference type="Pfam" id="PF00685">
    <property type="entry name" value="Sulfotransfer_1"/>
    <property type="match status" value="1"/>
</dbReference>
<organism evidence="2 3">
    <name type="scientific">Amorphus orientalis</name>
    <dbReference type="NCBI Taxonomy" id="649198"/>
    <lineage>
        <taxon>Bacteria</taxon>
        <taxon>Pseudomonadati</taxon>
        <taxon>Pseudomonadota</taxon>
        <taxon>Alphaproteobacteria</taxon>
        <taxon>Hyphomicrobiales</taxon>
        <taxon>Amorphaceae</taxon>
        <taxon>Amorphus</taxon>
    </lineage>
</organism>
<gene>
    <name evidence="2" type="ORF">J2S73_001610</name>
</gene>
<dbReference type="InterPro" id="IPR000863">
    <property type="entry name" value="Sulfotransferase_dom"/>
</dbReference>
<evidence type="ECO:0000313" key="2">
    <source>
        <dbReference type="EMBL" id="MDQ0315153.1"/>
    </source>
</evidence>
<comment type="caution">
    <text evidence="2">The sequence shown here is derived from an EMBL/GenBank/DDBJ whole genome shotgun (WGS) entry which is preliminary data.</text>
</comment>
<evidence type="ECO:0000259" key="1">
    <source>
        <dbReference type="Pfam" id="PF00685"/>
    </source>
</evidence>
<reference evidence="2" key="1">
    <citation type="submission" date="2023-07" db="EMBL/GenBank/DDBJ databases">
        <title>Genomic Encyclopedia of Type Strains, Phase IV (KMG-IV): sequencing the most valuable type-strain genomes for metagenomic binning, comparative biology and taxonomic classification.</title>
        <authorList>
            <person name="Goeker M."/>
        </authorList>
    </citation>
    <scope>NUCLEOTIDE SEQUENCE</scope>
    <source>
        <strain evidence="2">DSM 21202</strain>
    </source>
</reference>
<accession>A0AAE3VNH1</accession>
<proteinExistence type="predicted"/>
<feature type="domain" description="Sulfotransferase" evidence="1">
    <location>
        <begin position="43"/>
        <end position="148"/>
    </location>
</feature>
<dbReference type="Gene3D" id="3.40.50.300">
    <property type="entry name" value="P-loop containing nucleotide triphosphate hydrolases"/>
    <property type="match status" value="1"/>
</dbReference>
<keyword evidence="3" id="KW-1185">Reference proteome</keyword>